<reference evidence="2 4" key="1">
    <citation type="journal article" date="2013" name="Genome Biol.">
        <title>Genome of Acanthamoeba castellanii highlights extensive lateral gene transfer and early evolution of tyrosine kinase signaling.</title>
        <authorList>
            <person name="Clarke M."/>
            <person name="Lohan A.J."/>
            <person name="Liu B."/>
            <person name="Lagkouvardos I."/>
            <person name="Roy S."/>
            <person name="Zafar N."/>
            <person name="Bertelli C."/>
            <person name="Schilde C."/>
            <person name="Kianianmomeni A."/>
            <person name="Burglin T.R."/>
            <person name="Frech C."/>
            <person name="Turcotte B."/>
            <person name="Kopec K.O."/>
            <person name="Synnott J.M."/>
            <person name="Choo C."/>
            <person name="Paponov I."/>
            <person name="Finkler A."/>
            <person name="Soon Heng Tan C."/>
            <person name="Hutchins A.P."/>
            <person name="Weinmeier T."/>
            <person name="Rattei T."/>
            <person name="Chu J.S."/>
            <person name="Gimenez G."/>
            <person name="Irimia M."/>
            <person name="Rigden D.J."/>
            <person name="Fitzpatrick D.A."/>
            <person name="Lorenzo-Morales J."/>
            <person name="Bateman A."/>
            <person name="Chiu C.H."/>
            <person name="Tang P."/>
            <person name="Hegemann P."/>
            <person name="Fromm H."/>
            <person name="Raoult D."/>
            <person name="Greub G."/>
            <person name="Miranda-Saavedra D."/>
            <person name="Chen N."/>
            <person name="Nash P."/>
            <person name="Ginger M.L."/>
            <person name="Horn M."/>
            <person name="Schaap P."/>
            <person name="Caler L."/>
            <person name="Loftus B."/>
        </authorList>
    </citation>
    <scope>NUCLEOTIDE SEQUENCE [LARGE SCALE GENOMIC DNA]</scope>
    <source>
        <strain evidence="2 4">Neff</strain>
    </source>
</reference>
<name>L8GNZ9_ACACF</name>
<dbReference type="Pfam" id="PF02463">
    <property type="entry name" value="SMC_N"/>
    <property type="match status" value="1"/>
</dbReference>
<sequence length="119" mass="13126">MWLTEVIIDGFKSYAAREVVSGFDMSFNAITGLNGTGKSNILDAICFVLGITNLTQVRVSNLQQLVYKQGQAGVTKASVTLVFNNEDKERSPIGYQQFNTITITRQRSSQVLVLTVSFL</sequence>
<dbReference type="EMBL" id="KB007946">
    <property type="protein sequence ID" value="ELR18776.1"/>
    <property type="molecule type" value="Genomic_DNA"/>
</dbReference>
<dbReference type="InterPro" id="IPR003395">
    <property type="entry name" value="RecF/RecN/SMC_N"/>
</dbReference>
<dbReference type="Proteomes" id="UP000011083">
    <property type="component" value="Unassembled WGS sequence"/>
</dbReference>
<evidence type="ECO:0000313" key="3">
    <source>
        <dbReference type="EMBL" id="ELR18776.1"/>
    </source>
</evidence>
<dbReference type="Gene3D" id="3.40.50.300">
    <property type="entry name" value="P-loop containing nucleotide triphosphate hydrolases"/>
    <property type="match status" value="1"/>
</dbReference>
<dbReference type="RefSeq" id="XP_004340828.1">
    <property type="nucleotide sequence ID" value="XM_004340780.1"/>
</dbReference>
<evidence type="ECO:0000313" key="2">
    <source>
        <dbReference type="EMBL" id="ELR14919.1"/>
    </source>
</evidence>
<protein>
    <submittedName>
        <fullName evidence="2">RecF/RecN/SMC domain containing protein</fullName>
    </submittedName>
</protein>
<evidence type="ECO:0000313" key="4">
    <source>
        <dbReference type="Proteomes" id="UP000011083"/>
    </source>
</evidence>
<dbReference type="SUPFAM" id="SSF52540">
    <property type="entry name" value="P-loop containing nucleoside triphosphate hydrolases"/>
    <property type="match status" value="1"/>
</dbReference>
<dbReference type="GeneID" id="14919561"/>
<dbReference type="PANTHER" id="PTHR43977">
    <property type="entry name" value="STRUCTURAL MAINTENANCE OF CHROMOSOMES PROTEIN 3"/>
    <property type="match status" value="1"/>
</dbReference>
<dbReference type="OrthoDB" id="10255539at2759"/>
<organism evidence="2 4">
    <name type="scientific">Acanthamoeba castellanii (strain ATCC 30010 / Neff)</name>
    <dbReference type="NCBI Taxonomy" id="1257118"/>
    <lineage>
        <taxon>Eukaryota</taxon>
        <taxon>Amoebozoa</taxon>
        <taxon>Discosea</taxon>
        <taxon>Longamoebia</taxon>
        <taxon>Centramoebida</taxon>
        <taxon>Acanthamoebidae</taxon>
        <taxon>Acanthamoeba</taxon>
    </lineage>
</organism>
<evidence type="ECO:0000259" key="1">
    <source>
        <dbReference type="Pfam" id="PF02463"/>
    </source>
</evidence>
<dbReference type="InterPro" id="IPR027417">
    <property type="entry name" value="P-loop_NTPase"/>
</dbReference>
<dbReference type="VEuPathDB" id="AmoebaDB:ACA1_051000"/>
<dbReference type="GeneID" id="14915539"/>
<dbReference type="KEGG" id="acan:ACA1_051000"/>
<proteinExistence type="predicted"/>
<dbReference type="OMA" id="HQCDEIT"/>
<accession>L8GNZ9</accession>
<keyword evidence="4" id="KW-1185">Reference proteome</keyword>
<gene>
    <name evidence="3" type="ORF">ACA1_041220</name>
    <name evidence="2" type="ORF">ACA1_051000</name>
</gene>
<dbReference type="KEGG" id="acan:ACA1_041220"/>
<dbReference type="VEuPathDB" id="AmoebaDB:ACA1_041220"/>
<dbReference type="RefSeq" id="XP_004336932.1">
    <property type="nucleotide sequence ID" value="XM_004336884.1"/>
</dbReference>
<feature type="domain" description="RecF/RecN/SMC N-terminal" evidence="1">
    <location>
        <begin position="3"/>
        <end position="108"/>
    </location>
</feature>
<dbReference type="STRING" id="1257118.L8GNZ9"/>
<dbReference type="AlphaFoldDB" id="L8GNZ9"/>
<dbReference type="EMBL" id="KB008040">
    <property type="protein sequence ID" value="ELR14919.1"/>
    <property type="molecule type" value="Genomic_DNA"/>
</dbReference>